<dbReference type="KEGG" id="mvn:Mevan_1127"/>
<protein>
    <recommendedName>
        <fullName evidence="3">Nucleic acid binding OB-fold tRNA/helicase-type</fullName>
    </recommendedName>
</protein>
<dbReference type="OrthoDB" id="6262at2157"/>
<proteinExistence type="predicted"/>
<dbReference type="Gene3D" id="2.40.50.140">
    <property type="entry name" value="Nucleic acid-binding proteins"/>
    <property type="match status" value="2"/>
</dbReference>
<name>A6URA5_METVS</name>
<dbReference type="EMBL" id="CP000742">
    <property type="protein sequence ID" value="ABR55027.1"/>
    <property type="molecule type" value="Genomic_DNA"/>
</dbReference>
<dbReference type="GeneID" id="5326044"/>
<dbReference type="eggNOG" id="arCOG01510">
    <property type="taxonomic scope" value="Archaea"/>
</dbReference>
<organism evidence="1 2">
    <name type="scientific">Methanococcus vannielii (strain ATCC 35089 / DSM 1224 / JCM 13029 / OCM 148 / SB)</name>
    <dbReference type="NCBI Taxonomy" id="406327"/>
    <lineage>
        <taxon>Archaea</taxon>
        <taxon>Methanobacteriati</taxon>
        <taxon>Methanobacteriota</taxon>
        <taxon>Methanomada group</taxon>
        <taxon>Methanococci</taxon>
        <taxon>Methanococcales</taxon>
        <taxon>Methanococcaceae</taxon>
        <taxon>Methanococcus</taxon>
    </lineage>
</organism>
<reference evidence="1" key="1">
    <citation type="submission" date="2007-06" db="EMBL/GenBank/DDBJ databases">
        <title>Complete sequence of Methanococcus vannielii SB.</title>
        <authorList>
            <consortium name="US DOE Joint Genome Institute"/>
            <person name="Copeland A."/>
            <person name="Lucas S."/>
            <person name="Lapidus A."/>
            <person name="Barry K."/>
            <person name="Glavina del Rio T."/>
            <person name="Dalin E."/>
            <person name="Tice H."/>
            <person name="Pitluck S."/>
            <person name="Chain P."/>
            <person name="Malfatti S."/>
            <person name="Shin M."/>
            <person name="Vergez L."/>
            <person name="Schmutz J."/>
            <person name="Larimer F."/>
            <person name="Land M."/>
            <person name="Hauser L."/>
            <person name="Kyrpides N."/>
            <person name="Anderson I."/>
            <person name="Sieprawska-Lupa M."/>
            <person name="Whitman W.B."/>
            <person name="Richardson P."/>
        </authorList>
    </citation>
    <scope>NUCLEOTIDE SEQUENCE [LARGE SCALE GENOMIC DNA]</scope>
    <source>
        <strain evidence="1">SB</strain>
    </source>
</reference>
<dbReference type="AlphaFoldDB" id="A6URA5"/>
<evidence type="ECO:0000313" key="2">
    <source>
        <dbReference type="Proteomes" id="UP000001107"/>
    </source>
</evidence>
<sequence>MPKTDSKLDDIEKTVESKSADLKNSIELINLSNIVEKMVEINAILRIEKIFEQKIVGKNPVVNVIVNDGTAKGLLSLWTEEIKFLEGIFEGDAILIENANAPKKFKDRIHLSLSKNGKVSKIESNLPKLEEMLENSNTKRSDFSRKLISELKEGIGAEIRGLIVSIHSKNPYFPVCGICNKKMTLKKGYAICGCGNKVDEEDDNLKWLFLCNCTVDDGTKTIRATLNNNTKCIDFKKIKKMIIDDEDIILELNRQLLGLDINISGITFYDEYLKDISFRSNFWNKTDPNTEFELLNLN</sequence>
<dbReference type="InterPro" id="IPR012340">
    <property type="entry name" value="NA-bd_OB-fold"/>
</dbReference>
<dbReference type="HOGENOM" id="CLU_065085_0_0_2"/>
<gene>
    <name evidence="1" type="ordered locus">Mevan_1127</name>
</gene>
<dbReference type="SUPFAM" id="SSF50249">
    <property type="entry name" value="Nucleic acid-binding proteins"/>
    <property type="match status" value="2"/>
</dbReference>
<accession>A6URA5</accession>
<dbReference type="STRING" id="406327.Mevan_1127"/>
<evidence type="ECO:0000313" key="1">
    <source>
        <dbReference type="EMBL" id="ABR55027.1"/>
    </source>
</evidence>
<evidence type="ECO:0008006" key="3">
    <source>
        <dbReference type="Google" id="ProtNLM"/>
    </source>
</evidence>
<keyword evidence="2" id="KW-1185">Reference proteome</keyword>
<dbReference type="Proteomes" id="UP000001107">
    <property type="component" value="Chromosome"/>
</dbReference>
<dbReference type="RefSeq" id="WP_012065942.1">
    <property type="nucleotide sequence ID" value="NC_009634.1"/>
</dbReference>